<feature type="region of interest" description="Disordered" evidence="1">
    <location>
        <begin position="291"/>
        <end position="314"/>
    </location>
</feature>
<protein>
    <submittedName>
        <fullName evidence="2">Uncharacterized protein</fullName>
    </submittedName>
</protein>
<gene>
    <name evidence="2" type="ORF">L211DRAFT_877893</name>
</gene>
<feature type="region of interest" description="Disordered" evidence="1">
    <location>
        <begin position="876"/>
        <end position="895"/>
    </location>
</feature>
<feature type="region of interest" description="Disordered" evidence="1">
    <location>
        <begin position="392"/>
        <end position="422"/>
    </location>
</feature>
<feature type="compositionally biased region" description="Low complexity" evidence="1">
    <location>
        <begin position="1"/>
        <end position="25"/>
    </location>
</feature>
<dbReference type="OrthoDB" id="10482248at2759"/>
<dbReference type="EMBL" id="ML121541">
    <property type="protein sequence ID" value="RPB24415.1"/>
    <property type="molecule type" value="Genomic_DNA"/>
</dbReference>
<reference evidence="2 3" key="1">
    <citation type="journal article" date="2018" name="Nat. Ecol. Evol.">
        <title>Pezizomycetes genomes reveal the molecular basis of ectomycorrhizal truffle lifestyle.</title>
        <authorList>
            <person name="Murat C."/>
            <person name="Payen T."/>
            <person name="Noel B."/>
            <person name="Kuo A."/>
            <person name="Morin E."/>
            <person name="Chen J."/>
            <person name="Kohler A."/>
            <person name="Krizsan K."/>
            <person name="Balestrini R."/>
            <person name="Da Silva C."/>
            <person name="Montanini B."/>
            <person name="Hainaut M."/>
            <person name="Levati E."/>
            <person name="Barry K.W."/>
            <person name="Belfiori B."/>
            <person name="Cichocki N."/>
            <person name="Clum A."/>
            <person name="Dockter R.B."/>
            <person name="Fauchery L."/>
            <person name="Guy J."/>
            <person name="Iotti M."/>
            <person name="Le Tacon F."/>
            <person name="Lindquist E.A."/>
            <person name="Lipzen A."/>
            <person name="Malagnac F."/>
            <person name="Mello A."/>
            <person name="Molinier V."/>
            <person name="Miyauchi S."/>
            <person name="Poulain J."/>
            <person name="Riccioni C."/>
            <person name="Rubini A."/>
            <person name="Sitrit Y."/>
            <person name="Splivallo R."/>
            <person name="Traeger S."/>
            <person name="Wang M."/>
            <person name="Zifcakova L."/>
            <person name="Wipf D."/>
            <person name="Zambonelli A."/>
            <person name="Paolocci F."/>
            <person name="Nowrousian M."/>
            <person name="Ottonello S."/>
            <person name="Baldrian P."/>
            <person name="Spatafora J.W."/>
            <person name="Henrissat B."/>
            <person name="Nagy L.G."/>
            <person name="Aury J.M."/>
            <person name="Wincker P."/>
            <person name="Grigoriev I.V."/>
            <person name="Bonfante P."/>
            <person name="Martin F.M."/>
        </authorList>
    </citation>
    <scope>NUCLEOTIDE SEQUENCE [LARGE SCALE GENOMIC DNA]</scope>
    <source>
        <strain evidence="2 3">ATCC MYA-4762</strain>
    </source>
</reference>
<accession>A0A3N4M295</accession>
<feature type="region of interest" description="Disordered" evidence="1">
    <location>
        <begin position="441"/>
        <end position="460"/>
    </location>
</feature>
<evidence type="ECO:0000313" key="2">
    <source>
        <dbReference type="EMBL" id="RPB24415.1"/>
    </source>
</evidence>
<feature type="compositionally biased region" description="Pro residues" evidence="1">
    <location>
        <begin position="139"/>
        <end position="151"/>
    </location>
</feature>
<feature type="compositionally biased region" description="Basic and acidic residues" evidence="1">
    <location>
        <begin position="451"/>
        <end position="460"/>
    </location>
</feature>
<organism evidence="2 3">
    <name type="scientific">Terfezia boudieri ATCC MYA-4762</name>
    <dbReference type="NCBI Taxonomy" id="1051890"/>
    <lineage>
        <taxon>Eukaryota</taxon>
        <taxon>Fungi</taxon>
        <taxon>Dikarya</taxon>
        <taxon>Ascomycota</taxon>
        <taxon>Pezizomycotina</taxon>
        <taxon>Pezizomycetes</taxon>
        <taxon>Pezizales</taxon>
        <taxon>Pezizaceae</taxon>
        <taxon>Terfezia</taxon>
    </lineage>
</organism>
<dbReference type="Proteomes" id="UP000267821">
    <property type="component" value="Unassembled WGS sequence"/>
</dbReference>
<feature type="compositionally biased region" description="Acidic residues" evidence="1">
    <location>
        <begin position="780"/>
        <end position="790"/>
    </location>
</feature>
<evidence type="ECO:0000313" key="3">
    <source>
        <dbReference type="Proteomes" id="UP000267821"/>
    </source>
</evidence>
<feature type="compositionally biased region" description="Polar residues" evidence="1">
    <location>
        <begin position="202"/>
        <end position="227"/>
    </location>
</feature>
<dbReference type="AlphaFoldDB" id="A0A3N4M295"/>
<sequence length="983" mass="108582">MESASRPRVYATARRAARAATFGRRNLTGRHAYDHLVDIEKQPASRQAAASPESNTDKENDTPPSGQSTSSGRTALLRSESRSPSEERDVCVDYNQGSEAEAPLRPTSTFPESTPAPSSSSIFAVLPTGPNTPCRYWGPPSPTSPPYYPETPEPETQAPQTPRKRSVTRSIKPKSQTPQTSALPTPRARERFLTRSIKQESSEPFCSSGPTIPASRENTLFRGNNPFPSRSTIYKHITDCTPTKPLLRESQAGPSAYAGSKRPLGDRHKYESIGNLEGLFWLSAVHEDAGSSKKRRRVHDAGSSLSSSPPQQFVTPVKRVPLGELTFAESSFELESSPPSPSCWLRPVKRVSPRELTFTDSLPGVKSPSPVRHFVRPVNRVPLGELRFEEMPKKASKRKRVSVVSAPGEGAGQPSPQKRMRRSEQVMEETVRVLVPASSAQIEEEQAEDEEKGRAGEEERVVISQTTRKTIRKNTAGRAASRTATTLKDKQDAGINVDLGRVNNALQGIAPAITTHHQNASPAPGPTYDVYDLYDYDEEYNIRSKVDRLLENDVNHLLQKSSIVEGACTAITALVTQVEDLRKSQKSLDGKLARASKSIEASKIRPELKQDLHRKLKGGVSKASENIGDIILPVERAIMEVVKGIAGARKWVGKVSKELEKGAEKSGKKEGSREEVGEVGYVEMAHRKGNSARRPGPPKVSKPKFFDLIASSEEKARNLKKTEDYYALLNRRIMEKEREIRRTRAGQSGEQHALAQRSEQMPRRAEAPSERTREVKEEREDWCESQELESGEEKVREDSSEVSVKEDGVLEDEEYEDEVNENSPPRDLKNLPAPAPLPRRRLGDGIASAAASTKALAPVRLGSEASTECVTIPAFGTRRGPRAHTPPLHQKSNNDDEWAPQQVEVLFNGMRLFGRMGPRKWAQAVKDWDETGGKGKGRAGEGDAGGERALRGKSVKEIERKWMELAIGFVEMDAVEQWMGVVL</sequence>
<feature type="compositionally biased region" description="Basic and acidic residues" evidence="1">
    <location>
        <begin position="187"/>
        <end position="201"/>
    </location>
</feature>
<feature type="compositionally biased region" description="Basic and acidic residues" evidence="1">
    <location>
        <begin position="31"/>
        <end position="43"/>
    </location>
</feature>
<feature type="compositionally biased region" description="Basic and acidic residues" evidence="1">
    <location>
        <begin position="79"/>
        <end position="91"/>
    </location>
</feature>
<feature type="region of interest" description="Disordered" evidence="1">
    <location>
        <begin position="1"/>
        <end position="227"/>
    </location>
</feature>
<keyword evidence="3" id="KW-1185">Reference proteome</keyword>
<feature type="compositionally biased region" description="Basic and acidic residues" evidence="1">
    <location>
        <begin position="658"/>
        <end position="676"/>
    </location>
</feature>
<feature type="region of interest" description="Disordered" evidence="1">
    <location>
        <begin position="658"/>
        <end position="680"/>
    </location>
</feature>
<feature type="compositionally biased region" description="Basic and acidic residues" evidence="1">
    <location>
        <begin position="791"/>
        <end position="808"/>
    </location>
</feature>
<feature type="compositionally biased region" description="Basic and acidic residues" evidence="1">
    <location>
        <begin position="760"/>
        <end position="779"/>
    </location>
</feature>
<dbReference type="InParanoid" id="A0A3N4M295"/>
<feature type="compositionally biased region" description="Polar residues" evidence="1">
    <location>
        <begin position="62"/>
        <end position="73"/>
    </location>
</feature>
<feature type="compositionally biased region" description="Polar residues" evidence="1">
    <location>
        <begin position="106"/>
        <end position="122"/>
    </location>
</feature>
<feature type="compositionally biased region" description="Polar residues" evidence="1">
    <location>
        <begin position="303"/>
        <end position="314"/>
    </location>
</feature>
<feature type="compositionally biased region" description="Polar residues" evidence="1">
    <location>
        <begin position="173"/>
        <end position="183"/>
    </location>
</feature>
<feature type="compositionally biased region" description="Acidic residues" evidence="1">
    <location>
        <begin position="809"/>
        <end position="820"/>
    </location>
</feature>
<proteinExistence type="predicted"/>
<evidence type="ECO:0000256" key="1">
    <source>
        <dbReference type="SAM" id="MobiDB-lite"/>
    </source>
</evidence>
<feature type="region of interest" description="Disordered" evidence="1">
    <location>
        <begin position="926"/>
        <end position="953"/>
    </location>
</feature>
<feature type="region of interest" description="Disordered" evidence="1">
    <location>
        <begin position="740"/>
        <end position="834"/>
    </location>
</feature>
<name>A0A3N4M295_9PEZI</name>